<keyword evidence="4" id="KW-1185">Reference proteome</keyword>
<feature type="transmembrane region" description="Helical" evidence="1">
    <location>
        <begin position="86"/>
        <end position="112"/>
    </location>
</feature>
<dbReference type="InterPro" id="IPR007345">
    <property type="entry name" value="Polysacch_pyruvyl_Trfase"/>
</dbReference>
<keyword evidence="3" id="KW-0808">Transferase</keyword>
<dbReference type="PANTHER" id="PTHR36836:SF1">
    <property type="entry name" value="COLANIC ACID BIOSYNTHESIS PROTEIN WCAK"/>
    <property type="match status" value="1"/>
</dbReference>
<dbReference type="Pfam" id="PF04230">
    <property type="entry name" value="PS_pyruv_trans"/>
    <property type="match status" value="1"/>
</dbReference>
<keyword evidence="1" id="KW-1133">Transmembrane helix</keyword>
<evidence type="ECO:0000313" key="4">
    <source>
        <dbReference type="Proteomes" id="UP000658382"/>
    </source>
</evidence>
<evidence type="ECO:0000313" key="3">
    <source>
        <dbReference type="EMBL" id="GGK04687.1"/>
    </source>
</evidence>
<dbReference type="GO" id="GO:0016740">
    <property type="term" value="F:transferase activity"/>
    <property type="evidence" value="ECO:0007669"/>
    <property type="project" value="UniProtKB-KW"/>
</dbReference>
<dbReference type="Proteomes" id="UP000658382">
    <property type="component" value="Unassembled WGS sequence"/>
</dbReference>
<dbReference type="AlphaFoldDB" id="A0A917Q0M7"/>
<gene>
    <name evidence="3" type="primary">csaB</name>
    <name evidence="3" type="ORF">GCM10007063_28780</name>
</gene>
<name>A0A917Q0M7_9BACI</name>
<sequence>MLIGVVGNYGNENQGDEAILEGVLVQLEKTYAIQRDHVLVFTNKPEQTCRKYGVQAKPLYIKKKSAPGSLLATIRHHKSIIRKLDLLIIGGGGILMDLYINGLVIFGMYGWLAKRCHTPFVIHGAGAGPIKTPLGKRILKKLGNTAASVSVRDTASRELLASIGVIRPIQVMTDPAFQVPISQSALRKSTTPKKFGVTAVPYFHENYWPEENSGKYERYINGMAENLDNLLQKHTHIEITFFATKHPHDTNVTKDIQAVMNFPERTTIVEGALTHRDIIELIGEQDIVIGTRLHSLILALAVEKPSMAVSYHPKVRDFMEQIGFSEKSIFIENIHENGSFFLDAYRDMTQDWDDTQAQFKTASEKMKGQGGRITVPPTL</sequence>
<reference evidence="3" key="2">
    <citation type="submission" date="2020-09" db="EMBL/GenBank/DDBJ databases">
        <authorList>
            <person name="Sun Q."/>
            <person name="Ohkuma M."/>
        </authorList>
    </citation>
    <scope>NUCLEOTIDE SEQUENCE</scope>
    <source>
        <strain evidence="3">JCM 12580</strain>
    </source>
</reference>
<evidence type="ECO:0000259" key="2">
    <source>
        <dbReference type="Pfam" id="PF04230"/>
    </source>
</evidence>
<evidence type="ECO:0000256" key="1">
    <source>
        <dbReference type="SAM" id="Phobius"/>
    </source>
</evidence>
<accession>A0A917Q0M7</accession>
<keyword evidence="1" id="KW-0812">Transmembrane</keyword>
<reference evidence="3" key="1">
    <citation type="journal article" date="2014" name="Int. J. Syst. Evol. Microbiol.">
        <title>Complete genome sequence of Corynebacterium casei LMG S-19264T (=DSM 44701T), isolated from a smear-ripened cheese.</title>
        <authorList>
            <consortium name="US DOE Joint Genome Institute (JGI-PGF)"/>
            <person name="Walter F."/>
            <person name="Albersmeier A."/>
            <person name="Kalinowski J."/>
            <person name="Ruckert C."/>
        </authorList>
    </citation>
    <scope>NUCLEOTIDE SEQUENCE</scope>
    <source>
        <strain evidence="3">JCM 12580</strain>
    </source>
</reference>
<dbReference type="EMBL" id="BMNQ01000055">
    <property type="protein sequence ID" value="GGK04687.1"/>
    <property type="molecule type" value="Genomic_DNA"/>
</dbReference>
<feature type="domain" description="Polysaccharide pyruvyl transferase" evidence="2">
    <location>
        <begin position="15"/>
        <end position="312"/>
    </location>
</feature>
<comment type="caution">
    <text evidence="3">The sequence shown here is derived from an EMBL/GenBank/DDBJ whole genome shotgun (WGS) entry which is preliminary data.</text>
</comment>
<keyword evidence="1" id="KW-0472">Membrane</keyword>
<organism evidence="3 4">
    <name type="scientific">Lentibacillus kapialis</name>
    <dbReference type="NCBI Taxonomy" id="340214"/>
    <lineage>
        <taxon>Bacteria</taxon>
        <taxon>Bacillati</taxon>
        <taxon>Bacillota</taxon>
        <taxon>Bacilli</taxon>
        <taxon>Bacillales</taxon>
        <taxon>Bacillaceae</taxon>
        <taxon>Lentibacillus</taxon>
    </lineage>
</organism>
<dbReference type="PANTHER" id="PTHR36836">
    <property type="entry name" value="COLANIC ACID BIOSYNTHESIS PROTEIN WCAK"/>
    <property type="match status" value="1"/>
</dbReference>
<proteinExistence type="predicted"/>
<protein>
    <submittedName>
        <fullName evidence="3">Polysaccharide pyruvyl transferase CsaB</fullName>
    </submittedName>
</protein>